<dbReference type="EMBL" id="VSSQ01001338">
    <property type="protein sequence ID" value="MPM07459.1"/>
    <property type="molecule type" value="Genomic_DNA"/>
</dbReference>
<protein>
    <submittedName>
        <fullName evidence="1">Uncharacterized protein</fullName>
    </submittedName>
</protein>
<proteinExistence type="predicted"/>
<gene>
    <name evidence="1" type="ORF">SDC9_53765</name>
</gene>
<comment type="caution">
    <text evidence="1">The sequence shown here is derived from an EMBL/GenBank/DDBJ whole genome shotgun (WGS) entry which is preliminary data.</text>
</comment>
<dbReference type="AlphaFoldDB" id="A0A644WUM7"/>
<accession>A0A644WUM7</accession>
<reference evidence="1" key="1">
    <citation type="submission" date="2019-08" db="EMBL/GenBank/DDBJ databases">
        <authorList>
            <person name="Kucharzyk K."/>
            <person name="Murdoch R.W."/>
            <person name="Higgins S."/>
            <person name="Loffler F."/>
        </authorList>
    </citation>
    <scope>NUCLEOTIDE SEQUENCE</scope>
</reference>
<name>A0A644WUM7_9ZZZZ</name>
<sequence length="73" mass="8195">MLTDNPGFILSFMERTHKNTTQIAERGVIHAKTEGTIINPVVIPPINLEEMVKNDLMLSDLDFSDPDKNANDQ</sequence>
<evidence type="ECO:0000313" key="1">
    <source>
        <dbReference type="EMBL" id="MPM07459.1"/>
    </source>
</evidence>
<organism evidence="1">
    <name type="scientific">bioreactor metagenome</name>
    <dbReference type="NCBI Taxonomy" id="1076179"/>
    <lineage>
        <taxon>unclassified sequences</taxon>
        <taxon>metagenomes</taxon>
        <taxon>ecological metagenomes</taxon>
    </lineage>
</organism>